<keyword evidence="2" id="KW-1185">Reference proteome</keyword>
<dbReference type="EMBL" id="JMIU01000001">
    <property type="protein sequence ID" value="KDN96630.1"/>
    <property type="molecule type" value="Genomic_DNA"/>
</dbReference>
<evidence type="ECO:0000313" key="2">
    <source>
        <dbReference type="Proteomes" id="UP000027341"/>
    </source>
</evidence>
<sequence>MSEVKRLYLPSTPFNLLLSFLDAQSRGGENVLVYIDQKTITPYAETLLALQESPFKEVSVLYDVSKGRAKLEERHQNFQALDRLLEGYGFDEVVTGSDRRIEFQYVMHRLRKATNDVVGTYLDDGLYSYLTWKRPVYEHFLNSLVKKIVYGSWWQEPRTPGTSPYISRSILMNADFALESLKNREVCPIDFSLLSCKPLQHWAQSLLDAFDCNAKTAGEVDVFFILPHPNDVQKMPGYVERLKSSIRDKVGSGFKVSVKYHPRFTEKDAFNLKELGTMLLPSNLAFEFLLPVLKSNAEIIGDFTTVMLTSKMLRPDLSVIANINLDDPYQLQLLELLRKFEIKVIEKRSL</sequence>
<dbReference type="RefSeq" id="WP_029913185.1">
    <property type="nucleotide sequence ID" value="NZ_AP020335.1"/>
</dbReference>
<dbReference type="STRING" id="28885.EI16_10280"/>
<accession>A0A067A2Q1</accession>
<dbReference type="Proteomes" id="UP000027341">
    <property type="component" value="Unassembled WGS sequence"/>
</dbReference>
<comment type="caution">
    <text evidence="1">The sequence shown here is derived from an EMBL/GenBank/DDBJ whole genome shotgun (WGS) entry which is preliminary data.</text>
</comment>
<name>A0A067A2Q1_HYDMR</name>
<proteinExistence type="predicted"/>
<evidence type="ECO:0000313" key="1">
    <source>
        <dbReference type="EMBL" id="KDN96630.1"/>
    </source>
</evidence>
<organism evidence="1 2">
    <name type="scientific">Hydrogenovibrio marinus</name>
    <dbReference type="NCBI Taxonomy" id="28885"/>
    <lineage>
        <taxon>Bacteria</taxon>
        <taxon>Pseudomonadati</taxon>
        <taxon>Pseudomonadota</taxon>
        <taxon>Gammaproteobacteria</taxon>
        <taxon>Thiotrichales</taxon>
        <taxon>Piscirickettsiaceae</taxon>
        <taxon>Hydrogenovibrio</taxon>
    </lineage>
</organism>
<dbReference type="AlphaFoldDB" id="A0A067A2Q1"/>
<protein>
    <submittedName>
        <fullName evidence="1">Uncharacterized protein</fullName>
    </submittedName>
</protein>
<gene>
    <name evidence="1" type="ORF">EI16_10280</name>
</gene>
<reference evidence="1 2" key="1">
    <citation type="submission" date="2014-04" db="EMBL/GenBank/DDBJ databases">
        <title>Draft genome sequence of Hydrogenovibrio marinus MH-110, a model organism for aerobic H2 metabolism.</title>
        <authorList>
            <person name="Cha H.J."/>
            <person name="Jo B.H."/>
            <person name="Hwang B.H."/>
        </authorList>
    </citation>
    <scope>NUCLEOTIDE SEQUENCE [LARGE SCALE GENOMIC DNA]</scope>
    <source>
        <strain evidence="1 2">MH-110</strain>
    </source>
</reference>